<keyword evidence="5" id="KW-0539">Nucleus</keyword>
<dbReference type="GO" id="GO:0000070">
    <property type="term" value="P:mitotic sister chromatid segregation"/>
    <property type="evidence" value="ECO:0007669"/>
    <property type="project" value="TreeGrafter"/>
</dbReference>
<comment type="subcellular location">
    <subcellularLocation>
        <location evidence="2">Chromosome</location>
        <location evidence="2">Centromere</location>
    </subcellularLocation>
    <subcellularLocation>
        <location evidence="1">Nucleus</location>
    </subcellularLocation>
</comment>
<accession>A0A8J2KZ29</accession>
<dbReference type="GO" id="GO:0005634">
    <property type="term" value="C:nucleus"/>
    <property type="evidence" value="ECO:0007669"/>
    <property type="project" value="UniProtKB-SubCell"/>
</dbReference>
<evidence type="ECO:0000256" key="6">
    <source>
        <dbReference type="ARBA" id="ARBA00023328"/>
    </source>
</evidence>
<name>A0A8J2KZ29_9HEXA</name>
<dbReference type="PANTHER" id="PTHR48208">
    <property type="entry name" value="CENTROMERE PROTEIN I"/>
    <property type="match status" value="1"/>
</dbReference>
<keyword evidence="9" id="KW-1185">Reference proteome</keyword>
<gene>
    <name evidence="8" type="ORF">AFUS01_LOCUS34362</name>
</gene>
<dbReference type="Pfam" id="PF07778">
    <property type="entry name" value="CENP-I"/>
    <property type="match status" value="1"/>
</dbReference>
<organism evidence="8 9">
    <name type="scientific">Allacma fusca</name>
    <dbReference type="NCBI Taxonomy" id="39272"/>
    <lineage>
        <taxon>Eukaryota</taxon>
        <taxon>Metazoa</taxon>
        <taxon>Ecdysozoa</taxon>
        <taxon>Arthropoda</taxon>
        <taxon>Hexapoda</taxon>
        <taxon>Collembola</taxon>
        <taxon>Symphypleona</taxon>
        <taxon>Sminthuridae</taxon>
        <taxon>Allacma</taxon>
    </lineage>
</organism>
<evidence type="ECO:0000256" key="1">
    <source>
        <dbReference type="ARBA" id="ARBA00004123"/>
    </source>
</evidence>
<evidence type="ECO:0000256" key="3">
    <source>
        <dbReference type="ARBA" id="ARBA00005470"/>
    </source>
</evidence>
<keyword evidence="4" id="KW-0158">Chromosome</keyword>
<comment type="caution">
    <text evidence="8">The sequence shown here is derived from an EMBL/GenBank/DDBJ whole genome shotgun (WGS) entry which is preliminary data.</text>
</comment>
<evidence type="ECO:0000313" key="9">
    <source>
        <dbReference type="Proteomes" id="UP000708208"/>
    </source>
</evidence>
<proteinExistence type="inferred from homology"/>
<dbReference type="EMBL" id="CAJVCH010531963">
    <property type="protein sequence ID" value="CAG7824191.1"/>
    <property type="molecule type" value="Genomic_DNA"/>
</dbReference>
<feature type="compositionally biased region" description="Low complexity" evidence="7">
    <location>
        <begin position="8"/>
        <end position="20"/>
    </location>
</feature>
<dbReference type="PANTHER" id="PTHR48208:SF2">
    <property type="entry name" value="CENTROMERE PROTEIN I"/>
    <property type="match status" value="1"/>
</dbReference>
<dbReference type="GO" id="GO:0034080">
    <property type="term" value="P:CENP-A containing chromatin assembly"/>
    <property type="evidence" value="ECO:0007669"/>
    <property type="project" value="TreeGrafter"/>
</dbReference>
<dbReference type="GO" id="GO:0000939">
    <property type="term" value="C:inner kinetochore"/>
    <property type="evidence" value="ECO:0007669"/>
    <property type="project" value="TreeGrafter"/>
</dbReference>
<sequence length="719" mass="83292">MDPEASNESDSSISSRSDSGSSEEAEVIPRNKARKKKEYPPIEFPEAWSRVKTVEREIQAKKKTFTKPEWMQIIPALKKEAFQNGFGDEELETLWTLIATSGSHASAENKRKMILLLIPKTHVDESFVKKLCLWTVSSMHSNPKLMKLMAASVLVYLHGIAEYSLVNGNCFNSPYLYTTLFTLSSHAELVQSLFVLLKKITTKDNFQRFHVTLVLQKWKQTHVLSHKRALHDILKKYKVLRPDYIPENVFAFRVSGKSLLKSKNSQELRKLLYEAKRRTHGIEARHIRGSVEESIVVENGHDEIQDEFDPESLHNDKFFSDLAPMFDNYSLKDIVAGTTPVSPKVVSWALLNAERISLFCTNDDMLELYESFLTIALEHKFSQYNGSNVQKYEFLLERSFQISTLLGRGLSAMDEWLIDFIIEWDMVLWRKQILQLFSYLNPFEFTALPRLSFRKLEMDFLLSNVSNSHEIWNALARLLYRWLEQLKLSQNLIEHGNGDADEDWILCRDSTCELYKLIIRFMNKYISHNAANMLCEPLIFRMIQTFAELSIKFNQKKISFQAVPPISILYCILLLDSTRLFDVFSEFLNNTLKWNPSTDNECVIDNESLQRLRILRLKFKSFFGSGLPFGELFSREFEEFVDDEAKQYLHHCLSAWTHESSQALSLFRSKSPSNPGSINFSKMQQLAPNLAEYYNSIRKADFFPLHASTPATTGRKRLV</sequence>
<evidence type="ECO:0000256" key="2">
    <source>
        <dbReference type="ARBA" id="ARBA00004584"/>
    </source>
</evidence>
<evidence type="ECO:0000313" key="8">
    <source>
        <dbReference type="EMBL" id="CAG7824191.1"/>
    </source>
</evidence>
<dbReference type="AlphaFoldDB" id="A0A8J2KZ29"/>
<protein>
    <submittedName>
        <fullName evidence="8">Uncharacterized protein</fullName>
    </submittedName>
</protein>
<feature type="region of interest" description="Disordered" evidence="7">
    <location>
        <begin position="1"/>
        <end position="39"/>
    </location>
</feature>
<comment type="similarity">
    <text evidence="3">Belongs to the CENP-I/CTF3 family.</text>
</comment>
<keyword evidence="6" id="KW-0137">Centromere</keyword>
<evidence type="ECO:0000256" key="7">
    <source>
        <dbReference type="SAM" id="MobiDB-lite"/>
    </source>
</evidence>
<dbReference type="Proteomes" id="UP000708208">
    <property type="component" value="Unassembled WGS sequence"/>
</dbReference>
<evidence type="ECO:0000256" key="4">
    <source>
        <dbReference type="ARBA" id="ARBA00022454"/>
    </source>
</evidence>
<reference evidence="8" key="1">
    <citation type="submission" date="2021-06" db="EMBL/GenBank/DDBJ databases">
        <authorList>
            <person name="Hodson N. C."/>
            <person name="Mongue J. A."/>
            <person name="Jaron S. K."/>
        </authorList>
    </citation>
    <scope>NUCLEOTIDE SEQUENCE</scope>
</reference>
<dbReference type="InterPro" id="IPR012485">
    <property type="entry name" value="CENP-I"/>
</dbReference>
<evidence type="ECO:0000256" key="5">
    <source>
        <dbReference type="ARBA" id="ARBA00023242"/>
    </source>
</evidence>